<feature type="region of interest" description="Disordered" evidence="1">
    <location>
        <begin position="1"/>
        <end position="94"/>
    </location>
</feature>
<name>K0S0V1_THAOC</name>
<evidence type="ECO:0000256" key="1">
    <source>
        <dbReference type="SAM" id="MobiDB-lite"/>
    </source>
</evidence>
<feature type="compositionally biased region" description="Low complexity" evidence="1">
    <location>
        <begin position="25"/>
        <end position="40"/>
    </location>
</feature>
<gene>
    <name evidence="2" type="ORF">THAOC_28196</name>
</gene>
<reference evidence="2 3" key="1">
    <citation type="journal article" date="2012" name="Genome Biol.">
        <title>Genome and low-iron response of an oceanic diatom adapted to chronic iron limitation.</title>
        <authorList>
            <person name="Lommer M."/>
            <person name="Specht M."/>
            <person name="Roy A.S."/>
            <person name="Kraemer L."/>
            <person name="Andreson R."/>
            <person name="Gutowska M.A."/>
            <person name="Wolf J."/>
            <person name="Bergner S.V."/>
            <person name="Schilhabel M.B."/>
            <person name="Klostermeier U.C."/>
            <person name="Beiko R.G."/>
            <person name="Rosenstiel P."/>
            <person name="Hippler M."/>
            <person name="Laroche J."/>
        </authorList>
    </citation>
    <scope>NUCLEOTIDE SEQUENCE [LARGE SCALE GENOMIC DNA]</scope>
    <source>
        <strain evidence="2 3">CCMP1005</strain>
    </source>
</reference>
<proteinExistence type="predicted"/>
<sequence>AVDPRRVPDGRGGRPRPPPPHDAVRPLPGGVQRVPPQVGAGPPGPPRLDEAGPAPGARDVERRGVGARQPPHGRRRLPAGSLHDDAPAVPPRGRAVRQLQRQEVLLPARGGDGGGGDPEAQEEEGWHADVVVGGDERGGGEGRRDAVVCESSLVAAFFTAASIQRAADALHLISSLEPPLHPTLDVLACHVTLPLLGLVVLLRVIDSGVLREAKLVEVFFRHELAVHPALEVVLGEIPAQVVLVLLLFETLNVFLNDGMRGSPRNVSSCFVPS</sequence>
<accession>K0S0V1</accession>
<organism evidence="2 3">
    <name type="scientific">Thalassiosira oceanica</name>
    <name type="common">Marine diatom</name>
    <dbReference type="NCBI Taxonomy" id="159749"/>
    <lineage>
        <taxon>Eukaryota</taxon>
        <taxon>Sar</taxon>
        <taxon>Stramenopiles</taxon>
        <taxon>Ochrophyta</taxon>
        <taxon>Bacillariophyta</taxon>
        <taxon>Coscinodiscophyceae</taxon>
        <taxon>Thalassiosirophycidae</taxon>
        <taxon>Thalassiosirales</taxon>
        <taxon>Thalassiosiraceae</taxon>
        <taxon>Thalassiosira</taxon>
    </lineage>
</organism>
<keyword evidence="3" id="KW-1185">Reference proteome</keyword>
<protein>
    <submittedName>
        <fullName evidence="2">Uncharacterized protein</fullName>
    </submittedName>
</protein>
<evidence type="ECO:0000313" key="3">
    <source>
        <dbReference type="Proteomes" id="UP000266841"/>
    </source>
</evidence>
<feature type="region of interest" description="Disordered" evidence="1">
    <location>
        <begin position="106"/>
        <end position="128"/>
    </location>
</feature>
<feature type="non-terminal residue" evidence="2">
    <location>
        <position position="1"/>
    </location>
</feature>
<comment type="caution">
    <text evidence="2">The sequence shown here is derived from an EMBL/GenBank/DDBJ whole genome shotgun (WGS) entry which is preliminary data.</text>
</comment>
<evidence type="ECO:0000313" key="2">
    <source>
        <dbReference type="EMBL" id="EJK52517.1"/>
    </source>
</evidence>
<dbReference type="EMBL" id="AGNL01039654">
    <property type="protein sequence ID" value="EJK52517.1"/>
    <property type="molecule type" value="Genomic_DNA"/>
</dbReference>
<dbReference type="AlphaFoldDB" id="K0S0V1"/>
<feature type="compositionally biased region" description="Basic and acidic residues" evidence="1">
    <location>
        <begin position="1"/>
        <end position="12"/>
    </location>
</feature>
<dbReference type="Proteomes" id="UP000266841">
    <property type="component" value="Unassembled WGS sequence"/>
</dbReference>